<dbReference type="EMBL" id="KY404666">
    <property type="protein sequence ID" value="ARB50917.1"/>
    <property type="molecule type" value="Genomic_DNA"/>
</dbReference>
<evidence type="ECO:0000256" key="1">
    <source>
        <dbReference type="ARBA" id="ARBA00002523"/>
    </source>
</evidence>
<keyword evidence="4" id="KW-0336">GPI-anchor</keyword>
<dbReference type="InterPro" id="IPR025932">
    <property type="entry name" value="Trypano_VSG_B_N_dom"/>
</dbReference>
<dbReference type="GO" id="GO:0098552">
    <property type="term" value="C:side of membrane"/>
    <property type="evidence" value="ECO:0007669"/>
    <property type="project" value="UniProtKB-KW"/>
</dbReference>
<evidence type="ECO:0000256" key="8">
    <source>
        <dbReference type="ARBA" id="ARBA00023288"/>
    </source>
</evidence>
<keyword evidence="7" id="KW-0325">Glycoprotein</keyword>
<proteinExistence type="predicted"/>
<evidence type="ECO:0000259" key="10">
    <source>
        <dbReference type="Pfam" id="PF13206"/>
    </source>
</evidence>
<protein>
    <submittedName>
        <fullName evidence="11">Variant surface glycoprotein</fullName>
    </submittedName>
</protein>
<accession>A0A1V0FYK3</accession>
<comment type="subcellular location">
    <subcellularLocation>
        <location evidence="2">Cell membrane</location>
        <topology evidence="2">Lipid-anchor</topology>
        <topology evidence="2">GPI-anchor</topology>
    </subcellularLocation>
</comment>
<feature type="signal peptide" evidence="9">
    <location>
        <begin position="1"/>
        <end position="19"/>
    </location>
</feature>
<keyword evidence="6" id="KW-0472">Membrane</keyword>
<evidence type="ECO:0000313" key="11">
    <source>
        <dbReference type="EMBL" id="ARB50917.1"/>
    </source>
</evidence>
<evidence type="ECO:0000256" key="2">
    <source>
        <dbReference type="ARBA" id="ARBA00004609"/>
    </source>
</evidence>
<keyword evidence="5 9" id="KW-0732">Signal</keyword>
<dbReference type="GO" id="GO:0005886">
    <property type="term" value="C:plasma membrane"/>
    <property type="evidence" value="ECO:0007669"/>
    <property type="project" value="UniProtKB-SubCell"/>
</dbReference>
<keyword evidence="3" id="KW-1003">Cell membrane</keyword>
<reference evidence="11" key="1">
    <citation type="submission" date="2016-12" db="EMBL/GenBank/DDBJ databases">
        <title>Extending the VSGnome of Trypanosoma brucei strain TREU927.</title>
        <authorList>
            <person name="Cross G.A."/>
        </authorList>
    </citation>
    <scope>NUCLEOTIDE SEQUENCE</scope>
    <source>
        <strain evidence="11">Tb927.99.2036</strain>
    </source>
</reference>
<evidence type="ECO:0000256" key="6">
    <source>
        <dbReference type="ARBA" id="ARBA00023136"/>
    </source>
</evidence>
<evidence type="ECO:0000256" key="9">
    <source>
        <dbReference type="SAM" id="SignalP"/>
    </source>
</evidence>
<evidence type="ECO:0000256" key="7">
    <source>
        <dbReference type="ARBA" id="ARBA00023180"/>
    </source>
</evidence>
<feature type="chain" id="PRO_5012956783" evidence="9">
    <location>
        <begin position="20"/>
        <end position="217"/>
    </location>
</feature>
<keyword evidence="8" id="KW-0449">Lipoprotein</keyword>
<sequence length="217" mass="22747">MLIIKLALVASMLARRTHAAGPVNGINRKPFTLLCQAVTSTSATKGYESPSNEAVKIAAMAAHMRLVMNENAAITKLAQQSNDASSAEQSAQNLPEPCATSKRQACQSAAQYLKNLPAIEQLKLERLAKDKSGLKERLLKTVQAIETVGSKLRPQTQTTETDRDTATLLATAVYGGQEKNAPKLLGAGADRQTQCGAGPTTAGASATKSVAATIACL</sequence>
<comment type="function">
    <text evidence="1">VSG forms a coat on the surface of the parasite. The trypanosome evades the immune response of the host by expressing a series of antigenically distinct VSGs from an estimated 1000 VSG genes.</text>
</comment>
<dbReference type="AlphaFoldDB" id="A0A1V0FYK3"/>
<evidence type="ECO:0000256" key="5">
    <source>
        <dbReference type="ARBA" id="ARBA00022729"/>
    </source>
</evidence>
<feature type="domain" description="Trypanosome variant surface glycoprotein B-type N-terminal" evidence="10">
    <location>
        <begin position="10"/>
        <end position="217"/>
    </location>
</feature>
<organism evidence="11">
    <name type="scientific">Trypanosoma brucei</name>
    <dbReference type="NCBI Taxonomy" id="5691"/>
    <lineage>
        <taxon>Eukaryota</taxon>
        <taxon>Discoba</taxon>
        <taxon>Euglenozoa</taxon>
        <taxon>Kinetoplastea</taxon>
        <taxon>Metakinetoplastina</taxon>
        <taxon>Trypanosomatida</taxon>
        <taxon>Trypanosomatidae</taxon>
        <taxon>Trypanosoma</taxon>
    </lineage>
</organism>
<evidence type="ECO:0000256" key="3">
    <source>
        <dbReference type="ARBA" id="ARBA00022475"/>
    </source>
</evidence>
<evidence type="ECO:0000256" key="4">
    <source>
        <dbReference type="ARBA" id="ARBA00022622"/>
    </source>
</evidence>
<dbReference type="Pfam" id="PF13206">
    <property type="entry name" value="VSG_B"/>
    <property type="match status" value="1"/>
</dbReference>
<name>A0A1V0FYK3_9TRYP</name>